<proteinExistence type="predicted"/>
<dbReference type="AlphaFoldDB" id="X0WT97"/>
<protein>
    <submittedName>
        <fullName evidence="1">Uncharacterized protein</fullName>
    </submittedName>
</protein>
<sequence>MRGKAAGTKHRALLDADRGERYGMLRVFDHWKDCWRKGE</sequence>
<dbReference type="EMBL" id="BARS01032548">
    <property type="protein sequence ID" value="GAG15926.1"/>
    <property type="molecule type" value="Genomic_DNA"/>
</dbReference>
<evidence type="ECO:0000313" key="1">
    <source>
        <dbReference type="EMBL" id="GAG15926.1"/>
    </source>
</evidence>
<name>X0WT97_9ZZZZ</name>
<reference evidence="1" key="1">
    <citation type="journal article" date="2014" name="Front. Microbiol.">
        <title>High frequency of phylogenetically diverse reductive dehalogenase-homologous genes in deep subseafloor sedimentary metagenomes.</title>
        <authorList>
            <person name="Kawai M."/>
            <person name="Futagami T."/>
            <person name="Toyoda A."/>
            <person name="Takaki Y."/>
            <person name="Nishi S."/>
            <person name="Hori S."/>
            <person name="Arai W."/>
            <person name="Tsubouchi T."/>
            <person name="Morono Y."/>
            <person name="Uchiyama I."/>
            <person name="Ito T."/>
            <person name="Fujiyama A."/>
            <person name="Inagaki F."/>
            <person name="Takami H."/>
        </authorList>
    </citation>
    <scope>NUCLEOTIDE SEQUENCE</scope>
    <source>
        <strain evidence="1">Expedition CK06-06</strain>
    </source>
</reference>
<comment type="caution">
    <text evidence="1">The sequence shown here is derived from an EMBL/GenBank/DDBJ whole genome shotgun (WGS) entry which is preliminary data.</text>
</comment>
<gene>
    <name evidence="1" type="ORF">S01H1_50509</name>
</gene>
<accession>X0WT97</accession>
<organism evidence="1">
    <name type="scientific">marine sediment metagenome</name>
    <dbReference type="NCBI Taxonomy" id="412755"/>
    <lineage>
        <taxon>unclassified sequences</taxon>
        <taxon>metagenomes</taxon>
        <taxon>ecological metagenomes</taxon>
    </lineage>
</organism>
<feature type="non-terminal residue" evidence="1">
    <location>
        <position position="39"/>
    </location>
</feature>